<gene>
    <name evidence="4" type="ORF">Defa_05220</name>
</gene>
<feature type="signal peptide" evidence="3">
    <location>
        <begin position="1"/>
        <end position="24"/>
    </location>
</feature>
<dbReference type="Pfam" id="PF03524">
    <property type="entry name" value="CagX"/>
    <property type="match status" value="1"/>
</dbReference>
<evidence type="ECO:0000313" key="4">
    <source>
        <dbReference type="EMBL" id="GAB1253035.1"/>
    </source>
</evidence>
<dbReference type="EMBL" id="BAAFSG010000001">
    <property type="protein sequence ID" value="GAB1253035.1"/>
    <property type="molecule type" value="Genomic_DNA"/>
</dbReference>
<organism evidence="4 5">
    <name type="scientific">Desulfovibrio falkowii</name>
    <dbReference type="NCBI Taxonomy" id="3136602"/>
    <lineage>
        <taxon>Bacteria</taxon>
        <taxon>Pseudomonadati</taxon>
        <taxon>Thermodesulfobacteriota</taxon>
        <taxon>Desulfovibrionia</taxon>
        <taxon>Desulfovibrionales</taxon>
        <taxon>Desulfovibrionaceae</taxon>
        <taxon>Desulfovibrio</taxon>
    </lineage>
</organism>
<dbReference type="InterPro" id="IPR010258">
    <property type="entry name" value="Conjugal_tfr_TrbG/VirB9/CagX"/>
</dbReference>
<dbReference type="InterPro" id="IPR038161">
    <property type="entry name" value="VirB9/CagX/TrbG_C_sf"/>
</dbReference>
<evidence type="ECO:0000256" key="1">
    <source>
        <dbReference type="ARBA" id="ARBA00006135"/>
    </source>
</evidence>
<name>A0ABQ0E5N2_9BACT</name>
<evidence type="ECO:0008006" key="6">
    <source>
        <dbReference type="Google" id="ProtNLM"/>
    </source>
</evidence>
<evidence type="ECO:0000256" key="2">
    <source>
        <dbReference type="ARBA" id="ARBA00022729"/>
    </source>
</evidence>
<accession>A0ABQ0E5N2</accession>
<protein>
    <recommendedName>
        <fullName evidence="6">P-type conjugative transfer protein TrbG</fullName>
    </recommendedName>
</protein>
<evidence type="ECO:0000256" key="3">
    <source>
        <dbReference type="SAM" id="SignalP"/>
    </source>
</evidence>
<dbReference type="Proteomes" id="UP001628192">
    <property type="component" value="Unassembled WGS sequence"/>
</dbReference>
<keyword evidence="5" id="KW-1185">Reference proteome</keyword>
<sequence>MRFLTLCLLSAVLTMPAMGLAASADPLKRTPGDTLDLSGFELPPMPPYISQEKPVLTPKEKTALQLSKAFYDRNIPPVLAENGRVTYAYGMTMPSVVCAPLMISDVEFQPGEFVNNVVMGDTARWQVSLARSGAPESTHLIVKPLDAGLETMAVITTDRRVYHIQFKSQPKGHTAYVGFVYPEDAAASLQKQIDAQKKKETWETTTVPGAEGQVDMSKLAFNYTLSGNAPWKPVQVFNDGRQTYVRLPKTVSQSELPVLLVRREGGDVLVNYRVKDDTLIVDDIFNEAVLLAGVGSKQQRITIRRK</sequence>
<keyword evidence="2 3" id="KW-0732">Signal</keyword>
<proteinExistence type="inferred from homology"/>
<reference evidence="4 5" key="1">
    <citation type="journal article" date="2025" name="Int. J. Syst. Evol. Microbiol.">
        <title>Desulfovibrio falkowii sp. nov., Porphyromonas miyakawae sp. nov., Mediterraneibacter flintii sp. nov. and Owariibacterium komagatae gen. nov., sp. nov., isolated from human faeces.</title>
        <authorList>
            <person name="Hamaguchi T."/>
            <person name="Ohara M."/>
            <person name="Hisatomi A."/>
            <person name="Sekiguchi K."/>
            <person name="Takeda J.I."/>
            <person name="Ueyama J."/>
            <person name="Ito M."/>
            <person name="Nishiwaki H."/>
            <person name="Ogi T."/>
            <person name="Hirayama M."/>
            <person name="Ohkuma M."/>
            <person name="Sakamoto M."/>
            <person name="Ohno K."/>
        </authorList>
    </citation>
    <scope>NUCLEOTIDE SEQUENCE [LARGE SCALE GENOMIC DNA]</scope>
    <source>
        <strain evidence="4 5">13CB8C</strain>
    </source>
</reference>
<dbReference type="NCBIfam" id="TIGR02775">
    <property type="entry name" value="TrbG_Ti"/>
    <property type="match status" value="1"/>
</dbReference>
<comment type="similarity">
    <text evidence="1">Belongs to the TrbG/VirB9 family.</text>
</comment>
<dbReference type="InterPro" id="IPR014142">
    <property type="entry name" value="TrbG_Ti"/>
</dbReference>
<dbReference type="RefSeq" id="WP_407844110.1">
    <property type="nucleotide sequence ID" value="NZ_BAAFSG010000001.1"/>
</dbReference>
<comment type="caution">
    <text evidence="4">The sequence shown here is derived from an EMBL/GenBank/DDBJ whole genome shotgun (WGS) entry which is preliminary data.</text>
</comment>
<evidence type="ECO:0000313" key="5">
    <source>
        <dbReference type="Proteomes" id="UP001628192"/>
    </source>
</evidence>
<feature type="chain" id="PRO_5045400708" description="P-type conjugative transfer protein TrbG" evidence="3">
    <location>
        <begin position="25"/>
        <end position="306"/>
    </location>
</feature>
<dbReference type="CDD" id="cd06911">
    <property type="entry name" value="VirB9_CagX_TrbG"/>
    <property type="match status" value="1"/>
</dbReference>
<dbReference type="InterPro" id="IPR033645">
    <property type="entry name" value="VirB9/CagX/TrbG_C"/>
</dbReference>
<dbReference type="Gene3D" id="2.60.40.2500">
    <property type="match status" value="1"/>
</dbReference>